<evidence type="ECO:0000256" key="2">
    <source>
        <dbReference type="ARBA" id="ARBA00022980"/>
    </source>
</evidence>
<sequence length="133" mass="14059">MASLCAAASALRVGFVPQRASVVNGASSRTGFSSSFTASRSVTSSASCSFAGLSLRPCVFRLPLLQRGGLVQVRAKVAIGCTKRSRSRKSVARVSGFRARMATPDGRNVLKRRRAKGRKKLVPATNPNSGKYA</sequence>
<evidence type="ECO:0008006" key="7">
    <source>
        <dbReference type="Google" id="ProtNLM"/>
    </source>
</evidence>
<evidence type="ECO:0000313" key="6">
    <source>
        <dbReference type="Proteomes" id="UP001605036"/>
    </source>
</evidence>
<reference evidence="5 6" key="1">
    <citation type="submission" date="2024-09" db="EMBL/GenBank/DDBJ databases">
        <title>Chromosome-scale assembly of Riccia fluitans.</title>
        <authorList>
            <person name="Paukszto L."/>
            <person name="Sawicki J."/>
            <person name="Karawczyk K."/>
            <person name="Piernik-Szablinska J."/>
            <person name="Szczecinska M."/>
            <person name="Mazdziarz M."/>
        </authorList>
    </citation>
    <scope>NUCLEOTIDE SEQUENCE [LARGE SCALE GENOMIC DNA]</scope>
    <source>
        <strain evidence="5">Rf_01</strain>
        <tissue evidence="5">Aerial parts of the thallus</tissue>
    </source>
</reference>
<name>A0ABD1ZPN6_9MARC</name>
<dbReference type="GO" id="GO:1990904">
    <property type="term" value="C:ribonucleoprotein complex"/>
    <property type="evidence" value="ECO:0007669"/>
    <property type="project" value="UniProtKB-KW"/>
</dbReference>
<dbReference type="Pfam" id="PF00468">
    <property type="entry name" value="Ribosomal_L34"/>
    <property type="match status" value="1"/>
</dbReference>
<dbReference type="Proteomes" id="UP001605036">
    <property type="component" value="Unassembled WGS sequence"/>
</dbReference>
<dbReference type="AlphaFoldDB" id="A0ABD1ZPN6"/>
<dbReference type="InterPro" id="IPR000271">
    <property type="entry name" value="Ribosomal_bL34"/>
</dbReference>
<keyword evidence="2" id="KW-0689">Ribosomal protein</keyword>
<organism evidence="5 6">
    <name type="scientific">Riccia fluitans</name>
    <dbReference type="NCBI Taxonomy" id="41844"/>
    <lineage>
        <taxon>Eukaryota</taxon>
        <taxon>Viridiplantae</taxon>
        <taxon>Streptophyta</taxon>
        <taxon>Embryophyta</taxon>
        <taxon>Marchantiophyta</taxon>
        <taxon>Marchantiopsida</taxon>
        <taxon>Marchantiidae</taxon>
        <taxon>Marchantiales</taxon>
        <taxon>Ricciaceae</taxon>
        <taxon>Riccia</taxon>
    </lineage>
</organism>
<evidence type="ECO:0000313" key="5">
    <source>
        <dbReference type="EMBL" id="KAL2653414.1"/>
    </source>
</evidence>
<dbReference type="Gene3D" id="1.10.287.3980">
    <property type="match status" value="1"/>
</dbReference>
<dbReference type="PANTHER" id="PTHR14503:SF4">
    <property type="entry name" value="LARGE RIBOSOMAL SUBUNIT PROTEIN BL34M"/>
    <property type="match status" value="1"/>
</dbReference>
<protein>
    <recommendedName>
        <fullName evidence="7">50S ribosomal protein L34, chloroplastic</fullName>
    </recommendedName>
</protein>
<feature type="region of interest" description="Disordered" evidence="4">
    <location>
        <begin position="112"/>
        <end position="133"/>
    </location>
</feature>
<keyword evidence="3" id="KW-0687">Ribonucleoprotein</keyword>
<dbReference type="PANTHER" id="PTHR14503">
    <property type="entry name" value="MITOCHONDRIAL RIBOSOMAL PROTEIN 34 FAMILY MEMBER"/>
    <property type="match status" value="1"/>
</dbReference>
<evidence type="ECO:0000256" key="1">
    <source>
        <dbReference type="ARBA" id="ARBA00010111"/>
    </source>
</evidence>
<dbReference type="NCBIfam" id="TIGR01030">
    <property type="entry name" value="rpmH_bact"/>
    <property type="match status" value="1"/>
</dbReference>
<comment type="similarity">
    <text evidence="1">Belongs to the bacterial ribosomal protein bL34 family.</text>
</comment>
<dbReference type="GO" id="GO:0005840">
    <property type="term" value="C:ribosome"/>
    <property type="evidence" value="ECO:0007669"/>
    <property type="project" value="UniProtKB-KW"/>
</dbReference>
<dbReference type="HAMAP" id="MF_00391">
    <property type="entry name" value="Ribosomal_bL34"/>
    <property type="match status" value="1"/>
</dbReference>
<comment type="caution">
    <text evidence="5">The sequence shown here is derived from an EMBL/GenBank/DDBJ whole genome shotgun (WGS) entry which is preliminary data.</text>
</comment>
<feature type="compositionally biased region" description="Basic residues" evidence="4">
    <location>
        <begin position="112"/>
        <end position="121"/>
    </location>
</feature>
<proteinExistence type="inferred from homology"/>
<dbReference type="EMBL" id="JBHFFA010000001">
    <property type="protein sequence ID" value="KAL2653414.1"/>
    <property type="molecule type" value="Genomic_DNA"/>
</dbReference>
<evidence type="ECO:0000256" key="3">
    <source>
        <dbReference type="ARBA" id="ARBA00023274"/>
    </source>
</evidence>
<evidence type="ECO:0000256" key="4">
    <source>
        <dbReference type="SAM" id="MobiDB-lite"/>
    </source>
</evidence>
<keyword evidence="6" id="KW-1185">Reference proteome</keyword>
<gene>
    <name evidence="5" type="ORF">R1flu_021542</name>
</gene>
<accession>A0ABD1ZPN6</accession>